<comment type="caution">
    <text evidence="9">The sequence shown here is derived from an EMBL/GenBank/DDBJ whole genome shotgun (WGS) entry which is preliminary data.</text>
</comment>
<comment type="similarity">
    <text evidence="2 6">Belongs to the anoctamin family.</text>
</comment>
<dbReference type="InterPro" id="IPR007632">
    <property type="entry name" value="Anoctamin"/>
</dbReference>
<keyword evidence="3 6" id="KW-0812">Transmembrane</keyword>
<feature type="transmembrane region" description="Helical" evidence="6">
    <location>
        <begin position="410"/>
        <end position="431"/>
    </location>
</feature>
<dbReference type="EMBL" id="JAXCGZ010002077">
    <property type="protein sequence ID" value="KAK7084474.1"/>
    <property type="molecule type" value="Genomic_DNA"/>
</dbReference>
<sequence length="778" mass="89022">MQPSDSEDEVDSPDGPGSSHIPPTIYVIKFHPAAAREAIEWLIEKIEAKHKYGGAELLVRCEPQKQSQGVSVHVSATKIKLLEVAESADLQKKTSSGLVQDFCVRDLDQFLYPGLTLDTVLTPAEREYCVRHELDSIRAKQEEGHVPGYPQILLHPGESIISVYLAEELITDMFPLHDRQVLESLANKWYKAIFQIAPFGLQLSLDVEKYEFFQKANDYIERVLPGFQLPNLTGTIPKRKESTDESMDAKSEGEAFYTEEIRSYFGESVAMYFSFLGFYTMALLLPAALGLLQMVLSVDTLTEYSLFAAFNLIWVTIILELWKRRCAEIAYSWGTLDKQCQVESRPGFSGEMRQNPVTGRFEPCYPHWKTKLKVYMVSAPIVGLCLLGCLWMMMIAFFAEEQLMDWKKRYGSVAGIFMHVPSAFYAALVWLMNYYYKKLATGLTVWENHRTQYDHDWHRVSKLVIFEFINNFSSLFYIAFYIQDMDMLCSQVATMLIVTQMINHFQEALLPYVVKKAYNQFADSLVSQLRSHPLTAKLFEEIVKPVHGAEPEESPVCILALDPKDPRIVQAKEECDLDPYEDAYDDYLEMFLQFGYVFLFSSVYPMAAFWAVLNNVLELKTDAFKLCRVFQRPKVKRVGSIGVWQGSFELLGAVAVMTNSALLCLSPRLRHLAPTASPVEWVLIFVLLEHAILACKMALMWLVPDQPLWVRQALEKINYQSKLALKNERGKKTRRHLSRRFRSVHGMPRSGSRSRGTTPVAQNGGLRHRTPSGNYREY</sequence>
<evidence type="ECO:0000256" key="5">
    <source>
        <dbReference type="ARBA" id="ARBA00023136"/>
    </source>
</evidence>
<feature type="domain" description="Anoctamin transmembrane" evidence="8">
    <location>
        <begin position="261"/>
        <end position="716"/>
    </location>
</feature>
<dbReference type="Pfam" id="PF04547">
    <property type="entry name" value="Anoctamin"/>
    <property type="match status" value="1"/>
</dbReference>
<dbReference type="GO" id="GO:0005254">
    <property type="term" value="F:chloride channel activity"/>
    <property type="evidence" value="ECO:0007669"/>
    <property type="project" value="TreeGrafter"/>
</dbReference>
<dbReference type="PANTHER" id="PTHR12308">
    <property type="entry name" value="ANOCTAMIN"/>
    <property type="match status" value="1"/>
</dbReference>
<evidence type="ECO:0000256" key="4">
    <source>
        <dbReference type="ARBA" id="ARBA00022989"/>
    </source>
</evidence>
<dbReference type="InterPro" id="IPR049452">
    <property type="entry name" value="Anoctamin_TM"/>
</dbReference>
<feature type="compositionally biased region" description="Basic residues" evidence="7">
    <location>
        <begin position="731"/>
        <end position="743"/>
    </location>
</feature>
<feature type="transmembrane region" description="Helical" evidence="6">
    <location>
        <begin position="463"/>
        <end position="482"/>
    </location>
</feature>
<dbReference type="PANTHER" id="PTHR12308:SF74">
    <property type="entry name" value="ANOCTAMIN"/>
    <property type="match status" value="1"/>
</dbReference>
<evidence type="ECO:0000256" key="2">
    <source>
        <dbReference type="ARBA" id="ARBA00009671"/>
    </source>
</evidence>
<feature type="compositionally biased region" description="Polar residues" evidence="7">
    <location>
        <begin position="751"/>
        <end position="761"/>
    </location>
</feature>
<evidence type="ECO:0000256" key="1">
    <source>
        <dbReference type="ARBA" id="ARBA00004141"/>
    </source>
</evidence>
<accession>A0AAN9ADQ1</accession>
<feature type="transmembrane region" description="Helical" evidence="6">
    <location>
        <begin position="304"/>
        <end position="322"/>
    </location>
</feature>
<feature type="region of interest" description="Disordered" evidence="7">
    <location>
        <begin position="728"/>
        <end position="778"/>
    </location>
</feature>
<dbReference type="Proteomes" id="UP001381693">
    <property type="component" value="Unassembled WGS sequence"/>
</dbReference>
<keyword evidence="4 6" id="KW-1133">Transmembrane helix</keyword>
<feature type="compositionally biased region" description="Acidic residues" evidence="7">
    <location>
        <begin position="1"/>
        <end position="12"/>
    </location>
</feature>
<evidence type="ECO:0000256" key="3">
    <source>
        <dbReference type="ARBA" id="ARBA00022692"/>
    </source>
</evidence>
<comment type="subcellular location">
    <subcellularLocation>
        <location evidence="1 6">Membrane</location>
        <topology evidence="1 6">Multi-pass membrane protein</topology>
    </subcellularLocation>
</comment>
<feature type="transmembrane region" description="Helical" evidence="6">
    <location>
        <begin position="374"/>
        <end position="398"/>
    </location>
</feature>
<feature type="region of interest" description="Disordered" evidence="7">
    <location>
        <begin position="1"/>
        <end position="23"/>
    </location>
</feature>
<keyword evidence="10" id="KW-1185">Reference proteome</keyword>
<feature type="transmembrane region" description="Helical" evidence="6">
    <location>
        <begin position="594"/>
        <end position="617"/>
    </location>
</feature>
<proteinExistence type="inferred from homology"/>
<dbReference type="AlphaFoldDB" id="A0AAN9ADQ1"/>
<feature type="transmembrane region" description="Helical" evidence="6">
    <location>
        <begin position="681"/>
        <end position="703"/>
    </location>
</feature>
<evidence type="ECO:0000313" key="10">
    <source>
        <dbReference type="Proteomes" id="UP001381693"/>
    </source>
</evidence>
<protein>
    <recommendedName>
        <fullName evidence="6">Anoctamin</fullName>
    </recommendedName>
</protein>
<reference evidence="9 10" key="1">
    <citation type="submission" date="2023-11" db="EMBL/GenBank/DDBJ databases">
        <title>Halocaridina rubra genome assembly.</title>
        <authorList>
            <person name="Smith C."/>
        </authorList>
    </citation>
    <scope>NUCLEOTIDE SEQUENCE [LARGE SCALE GENOMIC DNA]</scope>
    <source>
        <strain evidence="9">EP-1</strain>
        <tissue evidence="9">Whole</tissue>
    </source>
</reference>
<evidence type="ECO:0000256" key="7">
    <source>
        <dbReference type="SAM" id="MobiDB-lite"/>
    </source>
</evidence>
<gene>
    <name evidence="9" type="ORF">SK128_012412</name>
</gene>
<evidence type="ECO:0000313" key="9">
    <source>
        <dbReference type="EMBL" id="KAK7084474.1"/>
    </source>
</evidence>
<keyword evidence="5 6" id="KW-0472">Membrane</keyword>
<feature type="transmembrane region" description="Helical" evidence="6">
    <location>
        <begin position="269"/>
        <end position="292"/>
    </location>
</feature>
<name>A0AAN9ADQ1_HALRR</name>
<dbReference type="GO" id="GO:0005886">
    <property type="term" value="C:plasma membrane"/>
    <property type="evidence" value="ECO:0007669"/>
    <property type="project" value="TreeGrafter"/>
</dbReference>
<evidence type="ECO:0000256" key="6">
    <source>
        <dbReference type="RuleBase" id="RU280814"/>
    </source>
</evidence>
<evidence type="ECO:0000259" key="8">
    <source>
        <dbReference type="Pfam" id="PF04547"/>
    </source>
</evidence>
<feature type="transmembrane region" description="Helical" evidence="6">
    <location>
        <begin position="638"/>
        <end position="661"/>
    </location>
</feature>
<organism evidence="9 10">
    <name type="scientific">Halocaridina rubra</name>
    <name type="common">Hawaiian red shrimp</name>
    <dbReference type="NCBI Taxonomy" id="373956"/>
    <lineage>
        <taxon>Eukaryota</taxon>
        <taxon>Metazoa</taxon>
        <taxon>Ecdysozoa</taxon>
        <taxon>Arthropoda</taxon>
        <taxon>Crustacea</taxon>
        <taxon>Multicrustacea</taxon>
        <taxon>Malacostraca</taxon>
        <taxon>Eumalacostraca</taxon>
        <taxon>Eucarida</taxon>
        <taxon>Decapoda</taxon>
        <taxon>Pleocyemata</taxon>
        <taxon>Caridea</taxon>
        <taxon>Atyoidea</taxon>
        <taxon>Atyidae</taxon>
        <taxon>Halocaridina</taxon>
    </lineage>
</organism>